<feature type="region of interest" description="Disordered" evidence="1">
    <location>
        <begin position="1"/>
        <end position="109"/>
    </location>
</feature>
<dbReference type="AlphaFoldDB" id="A0A9P3BDD8"/>
<organism evidence="2 3">
    <name type="scientific">Aspergillus pseudoviridinutans</name>
    <dbReference type="NCBI Taxonomy" id="1517512"/>
    <lineage>
        <taxon>Eukaryota</taxon>
        <taxon>Fungi</taxon>
        <taxon>Dikarya</taxon>
        <taxon>Ascomycota</taxon>
        <taxon>Pezizomycotina</taxon>
        <taxon>Eurotiomycetes</taxon>
        <taxon>Eurotiomycetidae</taxon>
        <taxon>Eurotiales</taxon>
        <taxon>Aspergillaceae</taxon>
        <taxon>Aspergillus</taxon>
        <taxon>Aspergillus subgen. Fumigati</taxon>
    </lineage>
</organism>
<evidence type="ECO:0000313" key="3">
    <source>
        <dbReference type="Proteomes" id="UP001043456"/>
    </source>
</evidence>
<name>A0A9P3BDD8_9EURO</name>
<feature type="compositionally biased region" description="Basic and acidic residues" evidence="1">
    <location>
        <begin position="48"/>
        <end position="66"/>
    </location>
</feature>
<keyword evidence="3" id="KW-1185">Reference proteome</keyword>
<protein>
    <submittedName>
        <fullName evidence="2">Uncharacterized protein</fullName>
    </submittedName>
</protein>
<accession>A0A9P3BDD8</accession>
<sequence>MTRRKQLETGITSNSKVAAGFPDELAPANQQLVHFSQHDDNSSPNDIPRSDKPESASGNKAEKEGDNNEINQLGLSNSERIVGGNNNTTQFGFDNQSTTIGRGNRTRQFQTRDRREIMQLYLSLLGNDKP</sequence>
<dbReference type="GeneID" id="67004617"/>
<reference evidence="2 3" key="1">
    <citation type="submission" date="2018-10" db="EMBL/GenBank/DDBJ databases">
        <title>Pan-genome distribution and transcriptional activeness of fungal secondary metabolism genes in Aspergillus section Fumigati.</title>
        <authorList>
            <person name="Takahashi H."/>
            <person name="Umemura M."/>
            <person name="Ninomiya A."/>
            <person name="Kusuya Y."/>
            <person name="Urayama S."/>
            <person name="Shimizu M."/>
            <person name="Watanabe A."/>
            <person name="Kamei K."/>
            <person name="Yaguchi T."/>
            <person name="Hagiwara D."/>
        </authorList>
    </citation>
    <scope>NUCLEOTIDE SEQUENCE [LARGE SCALE GENOMIC DNA]</scope>
    <source>
        <strain evidence="2 3">IFM 55266</strain>
    </source>
</reference>
<gene>
    <name evidence="2" type="ORF">Asppvi_006006</name>
</gene>
<dbReference type="Proteomes" id="UP001043456">
    <property type="component" value="Unassembled WGS sequence"/>
</dbReference>
<feature type="compositionally biased region" description="Polar residues" evidence="1">
    <location>
        <begin position="68"/>
        <end position="109"/>
    </location>
</feature>
<evidence type="ECO:0000256" key="1">
    <source>
        <dbReference type="SAM" id="MobiDB-lite"/>
    </source>
</evidence>
<proteinExistence type="predicted"/>
<dbReference type="RefSeq" id="XP_043157849.1">
    <property type="nucleotide sequence ID" value="XM_043301914.1"/>
</dbReference>
<dbReference type="EMBL" id="BHVY01000004">
    <property type="protein sequence ID" value="GIJ87103.1"/>
    <property type="molecule type" value="Genomic_DNA"/>
</dbReference>
<evidence type="ECO:0000313" key="2">
    <source>
        <dbReference type="EMBL" id="GIJ87103.1"/>
    </source>
</evidence>
<comment type="caution">
    <text evidence="2">The sequence shown here is derived from an EMBL/GenBank/DDBJ whole genome shotgun (WGS) entry which is preliminary data.</text>
</comment>